<evidence type="ECO:0000259" key="5">
    <source>
        <dbReference type="PROSITE" id="PS50111"/>
    </source>
</evidence>
<evidence type="ECO:0000256" key="3">
    <source>
        <dbReference type="PROSITE-ProRule" id="PRU00284"/>
    </source>
</evidence>
<dbReference type="STRING" id="1452487.AVW16_12270"/>
<dbReference type="GO" id="GO:0016020">
    <property type="term" value="C:membrane"/>
    <property type="evidence" value="ECO:0007669"/>
    <property type="project" value="InterPro"/>
</dbReference>
<dbReference type="SUPFAM" id="SSF55785">
    <property type="entry name" value="PYP-like sensor domain (PAS domain)"/>
    <property type="match status" value="1"/>
</dbReference>
<evidence type="ECO:0000259" key="6">
    <source>
        <dbReference type="PROSITE" id="PS50112"/>
    </source>
</evidence>
<dbReference type="InterPro" id="IPR000014">
    <property type="entry name" value="PAS"/>
</dbReference>
<evidence type="ECO:0000256" key="2">
    <source>
        <dbReference type="ARBA" id="ARBA00029447"/>
    </source>
</evidence>
<dbReference type="Pfam" id="PF08447">
    <property type="entry name" value="PAS_3"/>
    <property type="match status" value="1"/>
</dbReference>
<gene>
    <name evidence="7" type="ORF">AVW16_12270</name>
</gene>
<dbReference type="Pfam" id="PF00015">
    <property type="entry name" value="MCPsignal"/>
    <property type="match status" value="1"/>
</dbReference>
<dbReference type="InterPro" id="IPR013655">
    <property type="entry name" value="PAS_fold_3"/>
</dbReference>
<organism evidence="7 8">
    <name type="scientific">Crenobacter luteus</name>
    <dbReference type="NCBI Taxonomy" id="1452487"/>
    <lineage>
        <taxon>Bacteria</taxon>
        <taxon>Pseudomonadati</taxon>
        <taxon>Pseudomonadota</taxon>
        <taxon>Betaproteobacteria</taxon>
        <taxon>Neisseriales</taxon>
        <taxon>Neisseriaceae</taxon>
        <taxon>Crenobacter</taxon>
    </lineage>
</organism>
<dbReference type="SMART" id="SM00283">
    <property type="entry name" value="MA"/>
    <property type="match status" value="1"/>
</dbReference>
<feature type="transmembrane region" description="Helical" evidence="4">
    <location>
        <begin position="180"/>
        <end position="202"/>
    </location>
</feature>
<keyword evidence="4" id="KW-1133">Transmembrane helix</keyword>
<name>A0A163CCC5_9NEIS</name>
<dbReference type="PROSITE" id="PS50112">
    <property type="entry name" value="PAS"/>
    <property type="match status" value="1"/>
</dbReference>
<evidence type="ECO:0000256" key="1">
    <source>
        <dbReference type="ARBA" id="ARBA00023224"/>
    </source>
</evidence>
<keyword evidence="4" id="KW-0472">Membrane</keyword>
<dbReference type="RefSeq" id="WP_066613027.1">
    <property type="nucleotide sequence ID" value="NZ_LQQU01000025.1"/>
</dbReference>
<dbReference type="SMART" id="SM00091">
    <property type="entry name" value="PAS"/>
    <property type="match status" value="1"/>
</dbReference>
<dbReference type="OrthoDB" id="9806477at2"/>
<proteinExistence type="inferred from homology"/>
<dbReference type="InterPro" id="IPR035965">
    <property type="entry name" value="PAS-like_dom_sf"/>
</dbReference>
<dbReference type="CDD" id="cd00130">
    <property type="entry name" value="PAS"/>
    <property type="match status" value="1"/>
</dbReference>
<dbReference type="NCBIfam" id="TIGR00229">
    <property type="entry name" value="sensory_box"/>
    <property type="match status" value="1"/>
</dbReference>
<keyword evidence="8" id="KW-1185">Reference proteome</keyword>
<accession>A0A163CCC5</accession>
<keyword evidence="4" id="KW-0812">Transmembrane</keyword>
<protein>
    <submittedName>
        <fullName evidence="7">Chemotaxis protein</fullName>
    </submittedName>
</protein>
<dbReference type="PROSITE" id="PS50111">
    <property type="entry name" value="CHEMOTAXIS_TRANSDUC_2"/>
    <property type="match status" value="1"/>
</dbReference>
<evidence type="ECO:0000256" key="4">
    <source>
        <dbReference type="SAM" id="Phobius"/>
    </source>
</evidence>
<dbReference type="Gene3D" id="3.30.450.20">
    <property type="entry name" value="PAS domain"/>
    <property type="match status" value="1"/>
</dbReference>
<dbReference type="PRINTS" id="PR00260">
    <property type="entry name" value="CHEMTRNSDUCR"/>
</dbReference>
<dbReference type="Proteomes" id="UP000076625">
    <property type="component" value="Unassembled WGS sequence"/>
</dbReference>
<dbReference type="PANTHER" id="PTHR32089:SF112">
    <property type="entry name" value="LYSOZYME-LIKE PROTEIN-RELATED"/>
    <property type="match status" value="1"/>
</dbReference>
<dbReference type="GO" id="GO:0006935">
    <property type="term" value="P:chemotaxis"/>
    <property type="evidence" value="ECO:0007669"/>
    <property type="project" value="InterPro"/>
</dbReference>
<dbReference type="CDD" id="cd11386">
    <property type="entry name" value="MCP_signal"/>
    <property type="match status" value="1"/>
</dbReference>
<dbReference type="Gene3D" id="1.10.287.950">
    <property type="entry name" value="Methyl-accepting chemotaxis protein"/>
    <property type="match status" value="1"/>
</dbReference>
<evidence type="ECO:0000313" key="7">
    <source>
        <dbReference type="EMBL" id="KZE31262.1"/>
    </source>
</evidence>
<comment type="similarity">
    <text evidence="2">Belongs to the methyl-accepting chemotaxis (MCP) protein family.</text>
</comment>
<reference evidence="8" key="1">
    <citation type="submission" date="2016-01" db="EMBL/GenBank/DDBJ databases">
        <title>Draft genome of Chromobacterium sp. F49.</title>
        <authorList>
            <person name="Hong K.W."/>
        </authorList>
    </citation>
    <scope>NUCLEOTIDE SEQUENCE [LARGE SCALE GENOMIC DNA]</scope>
    <source>
        <strain evidence="8">CN10</strain>
    </source>
</reference>
<dbReference type="PANTHER" id="PTHR32089">
    <property type="entry name" value="METHYL-ACCEPTING CHEMOTAXIS PROTEIN MCPB"/>
    <property type="match status" value="1"/>
</dbReference>
<keyword evidence="1 3" id="KW-0807">Transducer</keyword>
<dbReference type="InterPro" id="IPR004089">
    <property type="entry name" value="MCPsignal_dom"/>
</dbReference>
<comment type="caution">
    <text evidence="7">The sequence shown here is derived from an EMBL/GenBank/DDBJ whole genome shotgun (WGS) entry which is preliminary data.</text>
</comment>
<dbReference type="AlphaFoldDB" id="A0A163CCC5"/>
<evidence type="ECO:0000313" key="8">
    <source>
        <dbReference type="Proteomes" id="UP000076625"/>
    </source>
</evidence>
<dbReference type="SUPFAM" id="SSF58104">
    <property type="entry name" value="Methyl-accepting chemotaxis protein (MCP) signaling domain"/>
    <property type="match status" value="1"/>
</dbReference>
<dbReference type="EMBL" id="LQQU01000025">
    <property type="protein sequence ID" value="KZE31262.1"/>
    <property type="molecule type" value="Genomic_DNA"/>
</dbReference>
<dbReference type="InterPro" id="IPR004090">
    <property type="entry name" value="Chemotax_Me-accpt_rcpt"/>
</dbReference>
<sequence>MKINLPVTDQERRVDPAHPIVTKTDAKGLITYANRAFIEISGFDEAELIGKNHNVVRHPDMPPEAFADLWETVKTGQPWRGLVKNRAKNGDFYWVEAYVTPITEHGRIVGYMSIRSCPNRAEVDAAEALYRAVRDKRATLPSTLAARRRRLDPLKWGGLGVGAGALLLLAAGLAPELSWGARAALSGAGFAVGAAAGAWAALRVAESLRVLQQGFAWIAEGQLEHSLAVSVGGLAGRLVANLESLRILQRAVIADVVSASGRTHANADSLEVEMRGLAVRSAEQVQGLTQISGNMEMMSEAVAEVATLAEQSLSDAEATKEVAGAGSATMVAASQAAERAVEVVGASRAAVDKLTRSMADIRSMTDQIHEIADQTNLLALNASIEAARAGETGRGFAVVADEVRKLAERTSKTTDAITGIVESIAATTREAVGSMDATVSEVGEVTEQIRASSGNLAGLIGSAERASAQARHLAEQMRQKSQAVHEVAASLEQLNAIAQSNLQTTHLVETHAGELAETAGDLAKLTRDFRKWNR</sequence>
<feature type="transmembrane region" description="Helical" evidence="4">
    <location>
        <begin position="156"/>
        <end position="174"/>
    </location>
</feature>
<feature type="domain" description="PAS" evidence="6">
    <location>
        <begin position="14"/>
        <end position="60"/>
    </location>
</feature>
<feature type="domain" description="Methyl-accepting transducer" evidence="5">
    <location>
        <begin position="259"/>
        <end position="495"/>
    </location>
</feature>
<dbReference type="GO" id="GO:0004888">
    <property type="term" value="F:transmembrane signaling receptor activity"/>
    <property type="evidence" value="ECO:0007669"/>
    <property type="project" value="InterPro"/>
</dbReference>
<dbReference type="GO" id="GO:0007165">
    <property type="term" value="P:signal transduction"/>
    <property type="evidence" value="ECO:0007669"/>
    <property type="project" value="UniProtKB-KW"/>
</dbReference>